<organism evidence="1 2">
    <name type="scientific">Uabimicrobium amorphum</name>
    <dbReference type="NCBI Taxonomy" id="2596890"/>
    <lineage>
        <taxon>Bacteria</taxon>
        <taxon>Pseudomonadati</taxon>
        <taxon>Planctomycetota</taxon>
        <taxon>Candidatus Uabimicrobiia</taxon>
        <taxon>Candidatus Uabimicrobiales</taxon>
        <taxon>Candidatus Uabimicrobiaceae</taxon>
        <taxon>Candidatus Uabimicrobium</taxon>
    </lineage>
</organism>
<proteinExistence type="predicted"/>
<dbReference type="AlphaFoldDB" id="A0A5S9IJ70"/>
<protein>
    <submittedName>
        <fullName evidence="1">Uncharacterized protein</fullName>
    </submittedName>
</protein>
<reference evidence="1 2" key="1">
    <citation type="submission" date="2019-08" db="EMBL/GenBank/DDBJ databases">
        <title>Complete genome sequence of Candidatus Uab amorphum.</title>
        <authorList>
            <person name="Shiratori T."/>
            <person name="Suzuki S."/>
            <person name="Kakizawa Y."/>
            <person name="Ishida K."/>
        </authorList>
    </citation>
    <scope>NUCLEOTIDE SEQUENCE [LARGE SCALE GENOMIC DNA]</scope>
    <source>
        <strain evidence="1 2">SRT547</strain>
    </source>
</reference>
<keyword evidence="2" id="KW-1185">Reference proteome</keyword>
<sequence>MGLQERKALENFQKNQYATLKKQLDEIAGHELTMDIDWESIVKEVNHEYYENDIPKLYFLPLVSALESICCDDLGKQALKETLKTIVICNHSETYGKSAISFANRVLKIDHRWTNVEYVDERSEAIITLLGQAVTGDKEPPKVSDLIEKMPARPIRDILCDLQWLKHRLKDDKNRALNVTFTFHHGGCASGKIVDIKTDKSPGLILLSVENNYRRHDLIYFSVDSIQMVRIHDADEHLPAFSLNAIDPLHMKTAPGKLTIERNLIAVSGSLKEVIGKGLTFRVNWKTFDSDNFLQMGSISELIENFEQSLKDKADDEDFIKELCKKINTVEIEHGEEKSLTLKGKTLKVKYPSDGKKYERLSQGDIVDGLNANL</sequence>
<name>A0A5S9IJ70_UABAM</name>
<evidence type="ECO:0000313" key="1">
    <source>
        <dbReference type="EMBL" id="BBM82527.1"/>
    </source>
</evidence>
<dbReference type="EMBL" id="AP019860">
    <property type="protein sequence ID" value="BBM82527.1"/>
    <property type="molecule type" value="Genomic_DNA"/>
</dbReference>
<gene>
    <name evidence="1" type="ORF">UABAM_00870</name>
</gene>
<dbReference type="OrthoDB" id="4194926at2"/>
<evidence type="ECO:0000313" key="2">
    <source>
        <dbReference type="Proteomes" id="UP000326354"/>
    </source>
</evidence>
<dbReference type="RefSeq" id="WP_151966766.1">
    <property type="nucleotide sequence ID" value="NZ_AP019860.1"/>
</dbReference>
<accession>A0A5S9IJ70</accession>
<dbReference type="KEGG" id="uam:UABAM_00870"/>
<dbReference type="Proteomes" id="UP000326354">
    <property type="component" value="Chromosome"/>
</dbReference>